<reference evidence="4" key="2">
    <citation type="journal article" date="2022" name="Hortic Res">
        <title>The genome of Dioscorea zingiberensis sheds light on the biosynthesis, origin and evolution of the medicinally important diosgenin saponins.</title>
        <authorList>
            <person name="Li Y."/>
            <person name="Tan C."/>
            <person name="Li Z."/>
            <person name="Guo J."/>
            <person name="Li S."/>
            <person name="Chen X."/>
            <person name="Wang C."/>
            <person name="Dai X."/>
            <person name="Yang H."/>
            <person name="Song W."/>
            <person name="Hou L."/>
            <person name="Xu J."/>
            <person name="Tong Z."/>
            <person name="Xu A."/>
            <person name="Yuan X."/>
            <person name="Wang W."/>
            <person name="Yang Q."/>
            <person name="Chen L."/>
            <person name="Sun Z."/>
            <person name="Wang K."/>
            <person name="Pan B."/>
            <person name="Chen J."/>
            <person name="Bao Y."/>
            <person name="Liu F."/>
            <person name="Qi X."/>
            <person name="Gang D.R."/>
            <person name="Wen J."/>
            <person name="Li J."/>
        </authorList>
    </citation>
    <scope>NUCLEOTIDE SEQUENCE</scope>
    <source>
        <strain evidence="4">Dzin_1.0</strain>
    </source>
</reference>
<dbReference type="Proteomes" id="UP001085076">
    <property type="component" value="Miscellaneous, Linkage group lg05"/>
</dbReference>
<feature type="repeat" description="PPR" evidence="2">
    <location>
        <begin position="111"/>
        <end position="145"/>
    </location>
</feature>
<dbReference type="InterPro" id="IPR032867">
    <property type="entry name" value="DYW_dom"/>
</dbReference>
<dbReference type="EMBL" id="JAGGNH010000005">
    <property type="protein sequence ID" value="KAJ0972613.1"/>
    <property type="molecule type" value="Genomic_DNA"/>
</dbReference>
<dbReference type="GO" id="GO:0003723">
    <property type="term" value="F:RNA binding"/>
    <property type="evidence" value="ECO:0007669"/>
    <property type="project" value="InterPro"/>
</dbReference>
<dbReference type="OrthoDB" id="185373at2759"/>
<dbReference type="Pfam" id="PF14432">
    <property type="entry name" value="DYW_deaminase"/>
    <property type="match status" value="1"/>
</dbReference>
<dbReference type="Pfam" id="PF20431">
    <property type="entry name" value="E_motif"/>
    <property type="match status" value="1"/>
</dbReference>
<dbReference type="InterPro" id="IPR002885">
    <property type="entry name" value="PPR_rpt"/>
</dbReference>
<dbReference type="NCBIfam" id="TIGR00756">
    <property type="entry name" value="PPR"/>
    <property type="match status" value="5"/>
</dbReference>
<dbReference type="FunFam" id="1.25.40.10:FF:000366">
    <property type="entry name" value="Pentatricopeptide (PPR) repeat-containing protein"/>
    <property type="match status" value="1"/>
</dbReference>
<accession>A0A9D5CG53</accession>
<dbReference type="InterPro" id="IPR011990">
    <property type="entry name" value="TPR-like_helical_dom_sf"/>
</dbReference>
<evidence type="ECO:0000313" key="4">
    <source>
        <dbReference type="EMBL" id="KAJ0972613.1"/>
    </source>
</evidence>
<evidence type="ECO:0000256" key="1">
    <source>
        <dbReference type="ARBA" id="ARBA00022737"/>
    </source>
</evidence>
<dbReference type="InterPro" id="IPR046848">
    <property type="entry name" value="E_motif"/>
</dbReference>
<evidence type="ECO:0000256" key="2">
    <source>
        <dbReference type="PROSITE-ProRule" id="PRU00708"/>
    </source>
</evidence>
<dbReference type="GO" id="GO:0009451">
    <property type="term" value="P:RNA modification"/>
    <property type="evidence" value="ECO:0007669"/>
    <property type="project" value="InterPro"/>
</dbReference>
<keyword evidence="1" id="KW-0677">Repeat</keyword>
<dbReference type="AlphaFoldDB" id="A0A9D5CG53"/>
<keyword evidence="5" id="KW-1185">Reference proteome</keyword>
<reference evidence="4" key="1">
    <citation type="submission" date="2021-03" db="EMBL/GenBank/DDBJ databases">
        <authorList>
            <person name="Li Z."/>
            <person name="Yang C."/>
        </authorList>
    </citation>
    <scope>NUCLEOTIDE SEQUENCE</scope>
    <source>
        <strain evidence="4">Dzin_1.0</strain>
        <tissue evidence="4">Leaf</tissue>
    </source>
</reference>
<comment type="caution">
    <text evidence="4">The sequence shown here is derived from an EMBL/GenBank/DDBJ whole genome shotgun (WGS) entry which is preliminary data.</text>
</comment>
<feature type="repeat" description="PPR" evidence="2">
    <location>
        <begin position="343"/>
        <end position="377"/>
    </location>
</feature>
<dbReference type="PANTHER" id="PTHR47926">
    <property type="entry name" value="PENTATRICOPEPTIDE REPEAT-CONTAINING PROTEIN"/>
    <property type="match status" value="1"/>
</dbReference>
<organism evidence="4 5">
    <name type="scientific">Dioscorea zingiberensis</name>
    <dbReference type="NCBI Taxonomy" id="325984"/>
    <lineage>
        <taxon>Eukaryota</taxon>
        <taxon>Viridiplantae</taxon>
        <taxon>Streptophyta</taxon>
        <taxon>Embryophyta</taxon>
        <taxon>Tracheophyta</taxon>
        <taxon>Spermatophyta</taxon>
        <taxon>Magnoliopsida</taxon>
        <taxon>Liliopsida</taxon>
        <taxon>Dioscoreales</taxon>
        <taxon>Dioscoreaceae</taxon>
        <taxon>Dioscorea</taxon>
    </lineage>
</organism>
<protein>
    <recommendedName>
        <fullName evidence="3">DYW domain-containing protein</fullName>
    </recommendedName>
</protein>
<dbReference type="Pfam" id="PF01535">
    <property type="entry name" value="PPR"/>
    <property type="match status" value="6"/>
</dbReference>
<dbReference type="PROSITE" id="PS51375">
    <property type="entry name" value="PPR"/>
    <property type="match status" value="4"/>
</dbReference>
<name>A0A9D5CG53_9LILI</name>
<dbReference type="Gene3D" id="1.25.40.10">
    <property type="entry name" value="Tetratricopeptide repeat domain"/>
    <property type="match status" value="4"/>
</dbReference>
<dbReference type="GO" id="GO:0008270">
    <property type="term" value="F:zinc ion binding"/>
    <property type="evidence" value="ECO:0007669"/>
    <property type="project" value="InterPro"/>
</dbReference>
<dbReference type="InterPro" id="IPR046960">
    <property type="entry name" value="PPR_At4g14850-like_plant"/>
</dbReference>
<feature type="domain" description="DYW" evidence="3">
    <location>
        <begin position="558"/>
        <end position="643"/>
    </location>
</feature>
<feature type="repeat" description="PPR" evidence="2">
    <location>
        <begin position="378"/>
        <end position="413"/>
    </location>
</feature>
<dbReference type="PANTHER" id="PTHR47926:SF405">
    <property type="entry name" value="DYW DOMAIN-CONTAINING PROTEIN"/>
    <property type="match status" value="1"/>
</dbReference>
<sequence length="700" mass="77765">MLISGALLDPHSLGRLIAAYARFGDLPAARSLFGTILEPNVSAWNAMLIAYSRHESPGRVLNLFGRMISKKQACPDSSTFTVALNACAKILDLETGEEIKLRAFNLGYADDVFVCSSLLNLYVKCGRLSDAMKVFEGMSNKDLVSWTTMINGFASFGKPFETIGIYRRMQFEGMVGDGIVMVGLIQACAGIGDVRLGQSVHGHMIRREMRMDIVVETSLVDMYAKNGVVKLANLVFKRMQIRNVVSWSALISGYAQNGFASDAISLLISMQNCGLHPDSVVLVSALLACSQIGFLKLGKSVHGYIMRRLEYDRISGTALIDMYSKCGSISYASALFHKVSARDSISWNAMIASYGAHGKGKEALLLFLKMKEAGLKPDGATFASLLSAFGHSGLVEEGRYWFDRMVREFGIEPGEKHYACMVDLLARAGHVDEAHKLIKSMAIQPGIAVWVALLSGCHNHKKLELGDCVAGKVLELNPDDLGIYVLVSNIYAAAKKWDKVVEVRRLMKKLGMKKVPGYSLVEVNGKLHAFLMEDKSHPQYDKIMEMLKRLDLEMRKMGYTPKTEFVFHDLEEEVKERMLCNHSERLAIAFGLLNTSPGMRIMIMKNLRVCGDCHYAIKFISKIANREIIVRDVKRFHHFKDEKMQMTVYTVGTNGSRILPLTINGEAKYMIARDKGTENLPVIQIHQGKVEIVPPCAAMN</sequence>
<dbReference type="FunFam" id="1.25.40.10:FF:000031">
    <property type="entry name" value="Pentatricopeptide repeat-containing protein mitochondrial"/>
    <property type="match status" value="2"/>
</dbReference>
<dbReference type="Pfam" id="PF13041">
    <property type="entry name" value="PPR_2"/>
    <property type="match status" value="1"/>
</dbReference>
<gene>
    <name evidence="4" type="ORF">J5N97_020572</name>
</gene>
<proteinExistence type="predicted"/>
<evidence type="ECO:0000313" key="5">
    <source>
        <dbReference type="Proteomes" id="UP001085076"/>
    </source>
</evidence>
<feature type="repeat" description="PPR" evidence="2">
    <location>
        <begin position="243"/>
        <end position="277"/>
    </location>
</feature>
<evidence type="ECO:0000259" key="3">
    <source>
        <dbReference type="Pfam" id="PF14432"/>
    </source>
</evidence>